<dbReference type="EMBL" id="VOXD01000026">
    <property type="protein sequence ID" value="TXF88142.1"/>
    <property type="molecule type" value="Genomic_DNA"/>
</dbReference>
<evidence type="ECO:0008006" key="4">
    <source>
        <dbReference type="Google" id="ProtNLM"/>
    </source>
</evidence>
<name>A0A5C7FBB2_9BACT</name>
<feature type="signal peptide" evidence="1">
    <location>
        <begin position="1"/>
        <end position="19"/>
    </location>
</feature>
<organism evidence="2 3">
    <name type="scientific">Neolewinella aurantiaca</name>
    <dbReference type="NCBI Taxonomy" id="2602767"/>
    <lineage>
        <taxon>Bacteria</taxon>
        <taxon>Pseudomonadati</taxon>
        <taxon>Bacteroidota</taxon>
        <taxon>Saprospiria</taxon>
        <taxon>Saprospirales</taxon>
        <taxon>Lewinellaceae</taxon>
        <taxon>Neolewinella</taxon>
    </lineage>
</organism>
<dbReference type="RefSeq" id="WP_147931768.1">
    <property type="nucleotide sequence ID" value="NZ_VOXD01000026.1"/>
</dbReference>
<keyword evidence="1" id="KW-0732">Signal</keyword>
<accession>A0A5C7FBB2</accession>
<gene>
    <name evidence="2" type="ORF">FUA23_16000</name>
</gene>
<sequence>MQRLLITLLLLSFLTALSAQTPMLINNLEKSWEQQARWEERNDVDGRFKLLAPAALTHNIDTVETGIGQQAYHTFFLQAPDKDEAENIIYAISYVDYPEGTLHHDSLELVNEFLTGTEEEAAKAVGGEVIYSSDKQISGFPARQWRIDYPSKGGTASARTLAGVANNRYYELKVFSLQASGLNKSADRFFDSVRLFSN</sequence>
<dbReference type="AlphaFoldDB" id="A0A5C7FBB2"/>
<feature type="chain" id="PRO_5022707689" description="PsbP C-terminal domain-containing protein" evidence="1">
    <location>
        <begin position="20"/>
        <end position="198"/>
    </location>
</feature>
<evidence type="ECO:0000256" key="1">
    <source>
        <dbReference type="SAM" id="SignalP"/>
    </source>
</evidence>
<evidence type="ECO:0000313" key="2">
    <source>
        <dbReference type="EMBL" id="TXF88142.1"/>
    </source>
</evidence>
<proteinExistence type="predicted"/>
<dbReference type="OrthoDB" id="1493790at2"/>
<comment type="caution">
    <text evidence="2">The sequence shown here is derived from an EMBL/GenBank/DDBJ whole genome shotgun (WGS) entry which is preliminary data.</text>
</comment>
<evidence type="ECO:0000313" key="3">
    <source>
        <dbReference type="Proteomes" id="UP000321907"/>
    </source>
</evidence>
<dbReference type="Proteomes" id="UP000321907">
    <property type="component" value="Unassembled WGS sequence"/>
</dbReference>
<keyword evidence="3" id="KW-1185">Reference proteome</keyword>
<protein>
    <recommendedName>
        <fullName evidence="4">PsbP C-terminal domain-containing protein</fullName>
    </recommendedName>
</protein>
<reference evidence="2 3" key="1">
    <citation type="submission" date="2019-08" db="EMBL/GenBank/DDBJ databases">
        <title>Lewinella sp. strain SSH13 Genome sequencing and assembly.</title>
        <authorList>
            <person name="Kim I."/>
        </authorList>
    </citation>
    <scope>NUCLEOTIDE SEQUENCE [LARGE SCALE GENOMIC DNA]</scope>
    <source>
        <strain evidence="2 3">SSH13</strain>
    </source>
</reference>